<keyword evidence="4" id="KW-1185">Reference proteome</keyword>
<dbReference type="RefSeq" id="WP_137029988.1">
    <property type="nucleotide sequence ID" value="NZ_SZNK01000001.1"/>
</dbReference>
<feature type="region of interest" description="Disordered" evidence="1">
    <location>
        <begin position="133"/>
        <end position="155"/>
    </location>
</feature>
<dbReference type="EMBL" id="SZNK01000001">
    <property type="protein sequence ID" value="TKI56555.1"/>
    <property type="molecule type" value="Genomic_DNA"/>
</dbReference>
<dbReference type="Proteomes" id="UP000307841">
    <property type="component" value="Unassembled WGS sequence"/>
</dbReference>
<gene>
    <name evidence="3" type="ORF">E8L90_14375</name>
</gene>
<reference evidence="3 4" key="1">
    <citation type="submission" date="2019-04" db="EMBL/GenBank/DDBJ databases">
        <title>Whole genome sequencing of Brevibacillus sp. TGS2-1.</title>
        <authorList>
            <person name="Choi A."/>
        </authorList>
    </citation>
    <scope>NUCLEOTIDE SEQUENCE [LARGE SCALE GENOMIC DNA]</scope>
    <source>
        <strain evidence="3 4">TGS2-1</strain>
    </source>
</reference>
<name>A0A4U2Y8K4_9BACL</name>
<protein>
    <recommendedName>
        <fullName evidence="2">dATP/dGTP diphosphohydrolase N-terminal domain-containing protein</fullName>
    </recommendedName>
</protein>
<feature type="compositionally biased region" description="Polar residues" evidence="1">
    <location>
        <begin position="138"/>
        <end position="148"/>
    </location>
</feature>
<feature type="domain" description="dATP/dGTP diphosphohydrolase N-terminal" evidence="2">
    <location>
        <begin position="2"/>
        <end position="85"/>
    </location>
</feature>
<comment type="caution">
    <text evidence="3">The sequence shown here is derived from an EMBL/GenBank/DDBJ whole genome shotgun (WGS) entry which is preliminary data.</text>
</comment>
<evidence type="ECO:0000313" key="4">
    <source>
        <dbReference type="Proteomes" id="UP000307841"/>
    </source>
</evidence>
<dbReference type="OrthoDB" id="4569478at2"/>
<organism evidence="3 4">
    <name type="scientific">Brevibacillus antibioticus</name>
    <dbReference type="NCBI Taxonomy" id="2570228"/>
    <lineage>
        <taxon>Bacteria</taxon>
        <taxon>Bacillati</taxon>
        <taxon>Bacillota</taxon>
        <taxon>Bacilli</taxon>
        <taxon>Bacillales</taxon>
        <taxon>Paenibacillaceae</taxon>
        <taxon>Brevibacillus</taxon>
    </lineage>
</organism>
<sequence>MKIIYDLLSLIAIRRIAVRSELGEVKYGDGRNWERGMPIREFMDSASALRHIFQYMAGDNQEDHLAAAAWNLNCAMHLEETMPHMQNAPARIAQLITEQPEANSSENIHYASTGCANLTFHEREASITASYELREGGRTNQTSDQTGSLAVHGQR</sequence>
<accession>A0A4U2Y8K4</accession>
<evidence type="ECO:0000313" key="3">
    <source>
        <dbReference type="EMBL" id="TKI56555.1"/>
    </source>
</evidence>
<dbReference type="AlphaFoldDB" id="A0A4U2Y8K4"/>
<evidence type="ECO:0000259" key="2">
    <source>
        <dbReference type="Pfam" id="PF18909"/>
    </source>
</evidence>
<dbReference type="Pfam" id="PF18909">
    <property type="entry name" value="dGTP_diPhyd_N"/>
    <property type="match status" value="1"/>
</dbReference>
<proteinExistence type="predicted"/>
<evidence type="ECO:0000256" key="1">
    <source>
        <dbReference type="SAM" id="MobiDB-lite"/>
    </source>
</evidence>
<dbReference type="InterPro" id="IPR044038">
    <property type="entry name" value="dATP/dGTP_diPOhydrolase_N"/>
</dbReference>